<dbReference type="EMBL" id="QGGI01000002">
    <property type="protein sequence ID" value="PWJ96303.1"/>
    <property type="molecule type" value="Genomic_DNA"/>
</dbReference>
<dbReference type="InterPro" id="IPR003141">
    <property type="entry name" value="Pol/His_phosphatase_N"/>
</dbReference>
<dbReference type="InterPro" id="IPR052018">
    <property type="entry name" value="PHP_domain"/>
</dbReference>
<proteinExistence type="predicted"/>
<dbReference type="RefSeq" id="WP_109603920.1">
    <property type="nucleotide sequence ID" value="NZ_QGGI01000002.1"/>
</dbReference>
<dbReference type="SUPFAM" id="SSF89550">
    <property type="entry name" value="PHP domain-like"/>
    <property type="match status" value="1"/>
</dbReference>
<feature type="domain" description="Polymerase/histidinol phosphatase N-terminal" evidence="1">
    <location>
        <begin position="3"/>
        <end position="68"/>
    </location>
</feature>
<reference evidence="2 3" key="1">
    <citation type="submission" date="2018-05" db="EMBL/GenBank/DDBJ databases">
        <title>Genomic Encyclopedia of Type Strains, Phase IV (KMG-IV): sequencing the most valuable type-strain genomes for metagenomic binning, comparative biology and taxonomic classification.</title>
        <authorList>
            <person name="Goeker M."/>
        </authorList>
    </citation>
    <scope>NUCLEOTIDE SEQUENCE [LARGE SCALE GENOMIC DNA]</scope>
    <source>
        <strain evidence="2 3">DSM 24906</strain>
    </source>
</reference>
<dbReference type="Gene3D" id="1.10.150.650">
    <property type="match status" value="1"/>
</dbReference>
<accession>A0AA45C8W4</accession>
<dbReference type="PANTHER" id="PTHR42924">
    <property type="entry name" value="EXONUCLEASE"/>
    <property type="match status" value="1"/>
</dbReference>
<name>A0AA45C8W4_9BACT</name>
<dbReference type="InterPro" id="IPR004013">
    <property type="entry name" value="PHP_dom"/>
</dbReference>
<dbReference type="InterPro" id="IPR016195">
    <property type="entry name" value="Pol/histidinol_Pase-like"/>
</dbReference>
<dbReference type="Proteomes" id="UP000245921">
    <property type="component" value="Unassembled WGS sequence"/>
</dbReference>
<dbReference type="AlphaFoldDB" id="A0AA45C8W4"/>
<organism evidence="2 3">
    <name type="scientific">Oceanotoga teriensis</name>
    <dbReference type="NCBI Taxonomy" id="515440"/>
    <lineage>
        <taxon>Bacteria</taxon>
        <taxon>Thermotogati</taxon>
        <taxon>Thermotogota</taxon>
        <taxon>Thermotogae</taxon>
        <taxon>Petrotogales</taxon>
        <taxon>Petrotogaceae</taxon>
        <taxon>Oceanotoga</taxon>
    </lineage>
</organism>
<evidence type="ECO:0000313" key="3">
    <source>
        <dbReference type="Proteomes" id="UP000245921"/>
    </source>
</evidence>
<gene>
    <name evidence="2" type="ORF">C7380_102221</name>
</gene>
<dbReference type="PANTHER" id="PTHR42924:SF3">
    <property type="entry name" value="POLYMERASE_HISTIDINOL PHOSPHATASE N-TERMINAL DOMAIN-CONTAINING PROTEIN"/>
    <property type="match status" value="1"/>
</dbReference>
<dbReference type="CDD" id="cd07438">
    <property type="entry name" value="PHP_HisPPase_AMP"/>
    <property type="match status" value="1"/>
</dbReference>
<dbReference type="Gene3D" id="3.20.20.140">
    <property type="entry name" value="Metal-dependent hydrolases"/>
    <property type="match status" value="1"/>
</dbReference>
<comment type="caution">
    <text evidence="2">The sequence shown here is derived from an EMBL/GenBank/DDBJ whole genome shotgun (WGS) entry which is preliminary data.</text>
</comment>
<dbReference type="SMART" id="SM00481">
    <property type="entry name" value="POLIIIAc"/>
    <property type="match status" value="1"/>
</dbReference>
<dbReference type="Pfam" id="PF02811">
    <property type="entry name" value="PHP"/>
    <property type="match status" value="1"/>
</dbReference>
<evidence type="ECO:0000259" key="1">
    <source>
        <dbReference type="SMART" id="SM00481"/>
    </source>
</evidence>
<dbReference type="GO" id="GO:0035312">
    <property type="term" value="F:5'-3' DNA exonuclease activity"/>
    <property type="evidence" value="ECO:0007669"/>
    <property type="project" value="TreeGrafter"/>
</dbReference>
<keyword evidence="3" id="KW-1185">Reference proteome</keyword>
<evidence type="ECO:0000313" key="2">
    <source>
        <dbReference type="EMBL" id="PWJ96303.1"/>
    </source>
</evidence>
<sequence length="275" mass="31331">MLLDLHCHSTFSDGTKNPAEIVKIAKEKNLEYLSLTDHDNTRGIKIAHEEAKKSGINFVTGVEISCEYPTMLDMLGYGMNIYDEKFHDTLEKLLKYREDRNILMIDKFKTLDIDINIEEVQKEAGSKVIGRPHFARVLVKKGYVNNKDEAFDKYLGDGKKAYMPKKRLTPEEAIDLIKNAGGYPVLAHPKYINLKSKDFIKLVKKLKNIGLSGIEVFYSKHSKGEIEFFKQVAIENDLLMTSGSDFHGENKPDISLGMSVEDKYLEKTINTLFKS</sequence>
<dbReference type="GO" id="GO:0004534">
    <property type="term" value="F:5'-3' RNA exonuclease activity"/>
    <property type="evidence" value="ECO:0007669"/>
    <property type="project" value="TreeGrafter"/>
</dbReference>
<protein>
    <recommendedName>
        <fullName evidence="1">Polymerase/histidinol phosphatase N-terminal domain-containing protein</fullName>
    </recommendedName>
</protein>